<evidence type="ECO:0000313" key="2">
    <source>
        <dbReference type="EMBL" id="PJK30555.1"/>
    </source>
</evidence>
<protein>
    <submittedName>
        <fullName evidence="2">Carboxymethylenebutenolidase</fullName>
    </submittedName>
</protein>
<dbReference type="PANTHER" id="PTHR46623">
    <property type="entry name" value="CARBOXYMETHYLENEBUTENOLIDASE-RELATED"/>
    <property type="match status" value="1"/>
</dbReference>
<dbReference type="Proteomes" id="UP000229498">
    <property type="component" value="Unassembled WGS sequence"/>
</dbReference>
<evidence type="ECO:0000259" key="1">
    <source>
        <dbReference type="Pfam" id="PF01738"/>
    </source>
</evidence>
<organism evidence="2 3">
    <name type="scientific">Minwuia thermotolerans</name>
    <dbReference type="NCBI Taxonomy" id="2056226"/>
    <lineage>
        <taxon>Bacteria</taxon>
        <taxon>Pseudomonadati</taxon>
        <taxon>Pseudomonadota</taxon>
        <taxon>Alphaproteobacteria</taxon>
        <taxon>Minwuiales</taxon>
        <taxon>Minwuiaceae</taxon>
        <taxon>Minwuia</taxon>
    </lineage>
</organism>
<feature type="domain" description="Dienelactone hydrolase" evidence="1">
    <location>
        <begin position="15"/>
        <end position="230"/>
    </location>
</feature>
<dbReference type="InterPro" id="IPR029058">
    <property type="entry name" value="AB_hydrolase_fold"/>
</dbReference>
<sequence length="232" mass="25279">MGEDIRIKAKDGGGFGGYLAKPASGSGPGVVVIQEIFGVNQVMRGITDWLASEGFVALCPDLFWRIEPGIQITDKTEQEWAKAFELFQKFDVDKGMEDIQATIDHLRGVDGCTGKVGTVGFCLGGLLTYLSMTRTDADAGSGYYGVNIDKMLGEAKNISRPLILHVATEDGFVDKEAQAKMHEGLDSHEHVTLYDYEGNDHAFARVGGEHYDEKAAQLANQRTLELFRSALA</sequence>
<dbReference type="InterPro" id="IPR002925">
    <property type="entry name" value="Dienelactn_hydro"/>
</dbReference>
<gene>
    <name evidence="2" type="ORF">CVT23_06325</name>
</gene>
<reference evidence="2 3" key="1">
    <citation type="submission" date="2017-11" db="EMBL/GenBank/DDBJ databases">
        <title>Draft genome sequence of Rhizobiales bacterium SY3-13.</title>
        <authorList>
            <person name="Sun C."/>
        </authorList>
    </citation>
    <scope>NUCLEOTIDE SEQUENCE [LARGE SCALE GENOMIC DNA]</scope>
    <source>
        <strain evidence="2 3">SY3-13</strain>
    </source>
</reference>
<keyword evidence="3" id="KW-1185">Reference proteome</keyword>
<comment type="caution">
    <text evidence="2">The sequence shown here is derived from an EMBL/GenBank/DDBJ whole genome shotgun (WGS) entry which is preliminary data.</text>
</comment>
<name>A0A2M9G4A9_9PROT</name>
<evidence type="ECO:0000313" key="3">
    <source>
        <dbReference type="Proteomes" id="UP000229498"/>
    </source>
</evidence>
<dbReference type="EMBL" id="PHIG01000025">
    <property type="protein sequence ID" value="PJK30555.1"/>
    <property type="molecule type" value="Genomic_DNA"/>
</dbReference>
<dbReference type="Pfam" id="PF01738">
    <property type="entry name" value="DLH"/>
    <property type="match status" value="1"/>
</dbReference>
<dbReference type="SUPFAM" id="SSF53474">
    <property type="entry name" value="alpha/beta-Hydrolases"/>
    <property type="match status" value="1"/>
</dbReference>
<dbReference type="AlphaFoldDB" id="A0A2M9G4A9"/>
<dbReference type="Gene3D" id="3.40.50.1820">
    <property type="entry name" value="alpha/beta hydrolase"/>
    <property type="match status" value="1"/>
</dbReference>
<dbReference type="OrthoDB" id="9771666at2"/>
<dbReference type="GO" id="GO:0016787">
    <property type="term" value="F:hydrolase activity"/>
    <property type="evidence" value="ECO:0007669"/>
    <property type="project" value="InterPro"/>
</dbReference>
<dbReference type="InterPro" id="IPR051049">
    <property type="entry name" value="Dienelactone_hydrolase-like"/>
</dbReference>
<dbReference type="RefSeq" id="WP_109792655.1">
    <property type="nucleotide sequence ID" value="NZ_PHIG01000025.1"/>
</dbReference>
<dbReference type="PANTHER" id="PTHR46623:SF6">
    <property type="entry name" value="ALPHA_BETA-HYDROLASES SUPERFAMILY PROTEIN"/>
    <property type="match status" value="1"/>
</dbReference>
<accession>A0A2M9G4A9</accession>
<proteinExistence type="predicted"/>